<evidence type="ECO:0000313" key="1">
    <source>
        <dbReference type="EMBL" id="VAX26265.1"/>
    </source>
</evidence>
<dbReference type="EMBL" id="UOGD01000328">
    <property type="protein sequence ID" value="VAX26265.1"/>
    <property type="molecule type" value="Genomic_DNA"/>
</dbReference>
<accession>A0A3B1D3K5</accession>
<name>A0A3B1D3K5_9ZZZZ</name>
<protein>
    <submittedName>
        <fullName evidence="1">Uncharacterized protein</fullName>
    </submittedName>
</protein>
<proteinExistence type="predicted"/>
<gene>
    <name evidence="1" type="ORF">MNBD_IGNAVI01-3009</name>
</gene>
<reference evidence="1" key="1">
    <citation type="submission" date="2018-06" db="EMBL/GenBank/DDBJ databases">
        <authorList>
            <person name="Zhirakovskaya E."/>
        </authorList>
    </citation>
    <scope>NUCLEOTIDE SEQUENCE</scope>
</reference>
<dbReference type="AlphaFoldDB" id="A0A3B1D3K5"/>
<sequence length="104" mass="12758">MNHLEELKKNKDIFLKFMSERYKIFIHSNIFLRDIQFAIKFYFERKNVFLKYPQAEELAKEFTAYLVEQNELVQLNDYTWKVLFSIEQPAEEKEEEPKPETEEV</sequence>
<organism evidence="1">
    <name type="scientific">hydrothermal vent metagenome</name>
    <dbReference type="NCBI Taxonomy" id="652676"/>
    <lineage>
        <taxon>unclassified sequences</taxon>
        <taxon>metagenomes</taxon>
        <taxon>ecological metagenomes</taxon>
    </lineage>
</organism>